<proteinExistence type="inferred from homology"/>
<dbReference type="Pfam" id="PF19303">
    <property type="entry name" value="Anticodon_3"/>
    <property type="match status" value="1"/>
</dbReference>
<dbReference type="InterPro" id="IPR033911">
    <property type="entry name" value="MetRS_core"/>
</dbReference>
<feature type="binding site" evidence="16">
    <location>
        <position position="149"/>
    </location>
    <ligand>
        <name>Zn(2+)</name>
        <dbReference type="ChEBI" id="CHEBI:29105"/>
    </ligand>
</feature>
<dbReference type="PANTHER" id="PTHR45765:SF1">
    <property type="entry name" value="METHIONINE--TRNA LIGASE, CYTOPLASMIC"/>
    <property type="match status" value="1"/>
</dbReference>
<evidence type="ECO:0000256" key="3">
    <source>
        <dbReference type="ARBA" id="ARBA00008258"/>
    </source>
</evidence>
<evidence type="ECO:0000256" key="2">
    <source>
        <dbReference type="ARBA" id="ARBA00004496"/>
    </source>
</evidence>
<dbReference type="PROSITE" id="PS00178">
    <property type="entry name" value="AA_TRNA_LIGASE_I"/>
    <property type="match status" value="1"/>
</dbReference>
<dbReference type="InterPro" id="IPR015413">
    <property type="entry name" value="Methionyl/Leucyl_tRNA_Synth"/>
</dbReference>
<evidence type="ECO:0000256" key="4">
    <source>
        <dbReference type="ARBA" id="ARBA00011738"/>
    </source>
</evidence>
<evidence type="ECO:0000256" key="14">
    <source>
        <dbReference type="ARBA" id="ARBA00023146"/>
    </source>
</evidence>
<accession>A0A6S6RY55</accession>
<feature type="short sequence motif" description="'HIGH' region" evidence="16">
    <location>
        <begin position="13"/>
        <end position="23"/>
    </location>
</feature>
<dbReference type="InterPro" id="IPR023458">
    <property type="entry name" value="Met-tRNA_ligase_1"/>
</dbReference>
<evidence type="ECO:0000256" key="11">
    <source>
        <dbReference type="ARBA" id="ARBA00022840"/>
    </source>
</evidence>
<keyword evidence="13 16" id="KW-0648">Protein biosynthesis</keyword>
<comment type="catalytic activity">
    <reaction evidence="15 16">
        <text>tRNA(Met) + L-methionine + ATP = L-methionyl-tRNA(Met) + AMP + diphosphate</text>
        <dbReference type="Rhea" id="RHEA:13481"/>
        <dbReference type="Rhea" id="RHEA-COMP:9667"/>
        <dbReference type="Rhea" id="RHEA-COMP:9698"/>
        <dbReference type="ChEBI" id="CHEBI:30616"/>
        <dbReference type="ChEBI" id="CHEBI:33019"/>
        <dbReference type="ChEBI" id="CHEBI:57844"/>
        <dbReference type="ChEBI" id="CHEBI:78442"/>
        <dbReference type="ChEBI" id="CHEBI:78530"/>
        <dbReference type="ChEBI" id="CHEBI:456215"/>
        <dbReference type="EC" id="6.1.1.10"/>
    </reaction>
</comment>
<dbReference type="InterPro" id="IPR002547">
    <property type="entry name" value="tRNA-bd_dom"/>
</dbReference>
<evidence type="ECO:0000256" key="8">
    <source>
        <dbReference type="ARBA" id="ARBA00022723"/>
    </source>
</evidence>
<dbReference type="EC" id="6.1.1.10" evidence="16"/>
<keyword evidence="14 16" id="KW-0030">Aminoacyl-tRNA synthetase</keyword>
<keyword evidence="7 16" id="KW-0436">Ligase</keyword>
<keyword evidence="6 16" id="KW-0820">tRNA-binding</keyword>
<comment type="subunit">
    <text evidence="4 16">Homodimer.</text>
</comment>
<dbReference type="PRINTS" id="PR01041">
    <property type="entry name" value="TRNASYNTHMET"/>
</dbReference>
<feature type="domain" description="TRNA-binding" evidence="17">
    <location>
        <begin position="634"/>
        <end position="735"/>
    </location>
</feature>
<dbReference type="Gene3D" id="3.40.50.620">
    <property type="entry name" value="HUPs"/>
    <property type="match status" value="1"/>
</dbReference>
<evidence type="ECO:0000256" key="9">
    <source>
        <dbReference type="ARBA" id="ARBA00022741"/>
    </source>
</evidence>
<evidence type="ECO:0000256" key="7">
    <source>
        <dbReference type="ARBA" id="ARBA00022598"/>
    </source>
</evidence>
<dbReference type="InterPro" id="IPR009080">
    <property type="entry name" value="tRNAsynth_Ia_anticodon-bd"/>
</dbReference>
<reference evidence="18" key="1">
    <citation type="submission" date="2020-01" db="EMBL/GenBank/DDBJ databases">
        <authorList>
            <person name="Meier V. D."/>
            <person name="Meier V D."/>
        </authorList>
    </citation>
    <scope>NUCLEOTIDE SEQUENCE</scope>
    <source>
        <strain evidence="18">HLG_WM_MAG_10</strain>
    </source>
</reference>
<dbReference type="EMBL" id="CACVAQ010000010">
    <property type="protein sequence ID" value="CAA6798751.1"/>
    <property type="molecule type" value="Genomic_DNA"/>
</dbReference>
<evidence type="ECO:0000256" key="10">
    <source>
        <dbReference type="ARBA" id="ARBA00022833"/>
    </source>
</evidence>
<dbReference type="HAMAP" id="MF_00098">
    <property type="entry name" value="Met_tRNA_synth_type1"/>
    <property type="match status" value="1"/>
</dbReference>
<dbReference type="InterPro" id="IPR014758">
    <property type="entry name" value="Met-tRNA_synth"/>
</dbReference>
<comment type="cofactor">
    <cofactor evidence="16">
        <name>Zn(2+)</name>
        <dbReference type="ChEBI" id="CHEBI:29105"/>
    </cofactor>
    <text evidence="16">Binds 1 zinc ion per subunit.</text>
</comment>
<evidence type="ECO:0000259" key="17">
    <source>
        <dbReference type="PROSITE" id="PS50886"/>
    </source>
</evidence>
<comment type="function">
    <text evidence="1 16">Is required not only for elongation of protein synthesis but also for the initiation of all mRNA translation through initiator tRNA(fMet) aminoacylation.</text>
</comment>
<dbReference type="FunFam" id="2.20.28.20:FF:000001">
    <property type="entry name" value="Methionine--tRNA ligase"/>
    <property type="match status" value="1"/>
</dbReference>
<dbReference type="Pfam" id="PF01588">
    <property type="entry name" value="tRNA_bind"/>
    <property type="match status" value="1"/>
</dbReference>
<evidence type="ECO:0000256" key="5">
    <source>
        <dbReference type="ARBA" id="ARBA00022490"/>
    </source>
</evidence>
<dbReference type="NCBIfam" id="NF001100">
    <property type="entry name" value="PRK00133.1"/>
    <property type="match status" value="1"/>
</dbReference>
<dbReference type="SUPFAM" id="SSF52374">
    <property type="entry name" value="Nucleotidylyl transferase"/>
    <property type="match status" value="1"/>
</dbReference>
<comment type="similarity">
    <text evidence="3 16">Belongs to the class-I aminoacyl-tRNA synthetase family. MetG type 1 subfamily.</text>
</comment>
<dbReference type="SUPFAM" id="SSF50249">
    <property type="entry name" value="Nucleic acid-binding proteins"/>
    <property type="match status" value="1"/>
</dbReference>
<dbReference type="Gene3D" id="2.40.50.140">
    <property type="entry name" value="Nucleic acid-binding proteins"/>
    <property type="match status" value="1"/>
</dbReference>
<dbReference type="CDD" id="cd07957">
    <property type="entry name" value="Anticodon_Ia_Met"/>
    <property type="match status" value="1"/>
</dbReference>
<evidence type="ECO:0000256" key="12">
    <source>
        <dbReference type="ARBA" id="ARBA00022884"/>
    </source>
</evidence>
<dbReference type="SUPFAM" id="SSF47323">
    <property type="entry name" value="Anticodon-binding domain of a subclass of class I aminoacyl-tRNA synthetases"/>
    <property type="match status" value="1"/>
</dbReference>
<dbReference type="Pfam" id="PF09334">
    <property type="entry name" value="tRNA-synt_1g"/>
    <property type="match status" value="1"/>
</dbReference>
<evidence type="ECO:0000256" key="6">
    <source>
        <dbReference type="ARBA" id="ARBA00022555"/>
    </source>
</evidence>
<dbReference type="GO" id="GO:0005829">
    <property type="term" value="C:cytosol"/>
    <property type="evidence" value="ECO:0007669"/>
    <property type="project" value="TreeGrafter"/>
</dbReference>
<dbReference type="CDD" id="cd00814">
    <property type="entry name" value="MetRS_core"/>
    <property type="match status" value="1"/>
</dbReference>
<feature type="binding site" evidence="16">
    <location>
        <position position="162"/>
    </location>
    <ligand>
        <name>Zn(2+)</name>
        <dbReference type="ChEBI" id="CHEBI:29105"/>
    </ligand>
</feature>
<organism evidence="18">
    <name type="scientific">uncultured Aureispira sp</name>
    <dbReference type="NCBI Taxonomy" id="1331704"/>
    <lineage>
        <taxon>Bacteria</taxon>
        <taxon>Pseudomonadati</taxon>
        <taxon>Bacteroidota</taxon>
        <taxon>Saprospiria</taxon>
        <taxon>Saprospirales</taxon>
        <taxon>Saprospiraceae</taxon>
        <taxon>Aureispira</taxon>
        <taxon>environmental samples</taxon>
    </lineage>
</organism>
<feature type="binding site" evidence="16">
    <location>
        <position position="146"/>
    </location>
    <ligand>
        <name>Zn(2+)</name>
        <dbReference type="ChEBI" id="CHEBI:29105"/>
    </ligand>
</feature>
<keyword evidence="12 16" id="KW-0694">RNA-binding</keyword>
<dbReference type="GO" id="GO:0004825">
    <property type="term" value="F:methionine-tRNA ligase activity"/>
    <property type="evidence" value="ECO:0007669"/>
    <property type="project" value="UniProtKB-UniRule"/>
</dbReference>
<dbReference type="PANTHER" id="PTHR45765">
    <property type="entry name" value="METHIONINE--TRNA LIGASE"/>
    <property type="match status" value="1"/>
</dbReference>
<dbReference type="InterPro" id="IPR029038">
    <property type="entry name" value="MetRS_Zn"/>
</dbReference>
<dbReference type="SUPFAM" id="SSF57770">
    <property type="entry name" value="Methionyl-tRNA synthetase (MetRS), Zn-domain"/>
    <property type="match status" value="1"/>
</dbReference>
<dbReference type="GO" id="GO:0006431">
    <property type="term" value="P:methionyl-tRNA aminoacylation"/>
    <property type="evidence" value="ECO:0007669"/>
    <property type="project" value="UniProtKB-UniRule"/>
</dbReference>
<evidence type="ECO:0000313" key="18">
    <source>
        <dbReference type="EMBL" id="CAA6798751.1"/>
    </source>
</evidence>
<dbReference type="GO" id="GO:0005524">
    <property type="term" value="F:ATP binding"/>
    <property type="evidence" value="ECO:0007669"/>
    <property type="project" value="UniProtKB-UniRule"/>
</dbReference>
<dbReference type="AlphaFoldDB" id="A0A6S6RY55"/>
<dbReference type="NCBIfam" id="TIGR00398">
    <property type="entry name" value="metG"/>
    <property type="match status" value="1"/>
</dbReference>
<dbReference type="PROSITE" id="PS50886">
    <property type="entry name" value="TRBD"/>
    <property type="match status" value="1"/>
</dbReference>
<name>A0A6S6RY55_9BACT</name>
<evidence type="ECO:0000256" key="16">
    <source>
        <dbReference type="HAMAP-Rule" id="MF_00098"/>
    </source>
</evidence>
<keyword evidence="10 16" id="KW-0862">Zinc</keyword>
<feature type="short sequence motif" description="'KMSKS' region" evidence="16">
    <location>
        <begin position="354"/>
        <end position="358"/>
    </location>
</feature>
<dbReference type="InterPro" id="IPR014729">
    <property type="entry name" value="Rossmann-like_a/b/a_fold"/>
</dbReference>
<dbReference type="FunFam" id="2.40.50.140:FF:000042">
    <property type="entry name" value="Methionine--tRNA ligase"/>
    <property type="match status" value="1"/>
</dbReference>
<feature type="binding site" evidence="16">
    <location>
        <position position="159"/>
    </location>
    <ligand>
        <name>Zn(2+)</name>
        <dbReference type="ChEBI" id="CHEBI:29105"/>
    </ligand>
</feature>
<dbReference type="InterPro" id="IPR004495">
    <property type="entry name" value="Met-tRNA-synth_bsu_C"/>
</dbReference>
<keyword evidence="5 16" id="KW-0963">Cytoplasm</keyword>
<evidence type="ECO:0000256" key="1">
    <source>
        <dbReference type="ARBA" id="ARBA00003314"/>
    </source>
</evidence>
<gene>
    <name evidence="16" type="primary">metG</name>
    <name evidence="18" type="ORF">HELGO_WM10114</name>
</gene>
<evidence type="ECO:0000256" key="15">
    <source>
        <dbReference type="ARBA" id="ARBA00047364"/>
    </source>
</evidence>
<keyword evidence="8 16" id="KW-0479">Metal-binding</keyword>
<dbReference type="Gene3D" id="2.20.28.20">
    <property type="entry name" value="Methionyl-tRNA synthetase, Zn-domain"/>
    <property type="match status" value="1"/>
</dbReference>
<keyword evidence="11 16" id="KW-0067">ATP-binding</keyword>
<dbReference type="InterPro" id="IPR041872">
    <property type="entry name" value="Anticodon_Met"/>
</dbReference>
<feature type="binding site" evidence="16">
    <location>
        <position position="357"/>
    </location>
    <ligand>
        <name>ATP</name>
        <dbReference type="ChEBI" id="CHEBI:30616"/>
    </ligand>
</feature>
<dbReference type="GO" id="GO:0046872">
    <property type="term" value="F:metal ion binding"/>
    <property type="evidence" value="ECO:0007669"/>
    <property type="project" value="UniProtKB-KW"/>
</dbReference>
<comment type="subcellular location">
    <subcellularLocation>
        <location evidence="2 16">Cytoplasm</location>
    </subcellularLocation>
</comment>
<dbReference type="Gene3D" id="1.10.730.10">
    <property type="entry name" value="Isoleucyl-tRNA Synthetase, Domain 1"/>
    <property type="match status" value="1"/>
</dbReference>
<sequence>MNTKKHTITAALPYANGALHLGHLAGAYLPADIYARFLRLQGKDVVFVCGSDEHGAAITIRAKQEGRTPQDIIDTYHNLNKETFERLGISFDQYDRTSNPLHHKTAQDFFKKLVEKGDEFEVKESEQYYDEAFDQFLADRYIIGTCPKCGHKEAYGDQCESCGTTLSPTELIEPRSTMSGKKPVLRKTKHWYFRLDKHGEWLKGWVNNGTVDGKKLHDPATWKAHVIGQCNSWLEKKVNKETGEESGGLLPRAITRDLTWGIPVPVEGGEGKVLYVWFDAPIGYISATKQWALENNKDWESYWKGDDVELVHFIGKDNIVFHCIVFPAMLHAHGDYALPKAVPANQFLNLEGRKFSKSKGWVIEQHEYLKDFEAFPNKEDALRYALIRTLPENKDGDFKWDEFVALHDNELVANLGNLVNRVINLTQNYYQGEVPAADASIRIKDVEEGTTTTLGEATKVLLTKVELLEACILKYEFKNGIQALMDISAYANVLLQRNEPWKVWKGAPDSDLVKGIMNLSVQIATILSVASQPFLPFTSAKLRNLLALEPLQAGDFEVLKEVLRDGGDLISAGHKINPPELLFAKINDRKDKSRLALIDLQKEKLEVLKKKMAAAKAQEEKEPEAIKKACTFDDFTKIDFRVGTITAAEKIKKAKKLLKLTIDLGFETRTVVSGIALHYEPEAIIGQQVTLVANLAPREMMGIESQGMVLMAENKEGKLIFVGPQELAINGGAIR</sequence>
<dbReference type="NCBIfam" id="TIGR00399">
    <property type="entry name" value="metG_C_term"/>
    <property type="match status" value="1"/>
</dbReference>
<protein>
    <recommendedName>
        <fullName evidence="16">Methionine--tRNA ligase</fullName>
        <ecNumber evidence="16">6.1.1.10</ecNumber>
    </recommendedName>
    <alternativeName>
        <fullName evidence="16">Methionyl-tRNA synthetase</fullName>
        <shortName evidence="16">MetRS</shortName>
    </alternativeName>
</protein>
<keyword evidence="9 16" id="KW-0547">Nucleotide-binding</keyword>
<evidence type="ECO:0000256" key="13">
    <source>
        <dbReference type="ARBA" id="ARBA00022917"/>
    </source>
</evidence>
<dbReference type="GO" id="GO:0000049">
    <property type="term" value="F:tRNA binding"/>
    <property type="evidence" value="ECO:0007669"/>
    <property type="project" value="UniProtKB-UniRule"/>
</dbReference>
<dbReference type="InterPro" id="IPR001412">
    <property type="entry name" value="aa-tRNA-synth_I_CS"/>
</dbReference>
<dbReference type="InterPro" id="IPR012340">
    <property type="entry name" value="NA-bd_OB-fold"/>
</dbReference>